<dbReference type="GO" id="GO:0000976">
    <property type="term" value="F:transcription cis-regulatory region binding"/>
    <property type="evidence" value="ECO:0007669"/>
    <property type="project" value="TreeGrafter"/>
</dbReference>
<dbReference type="GO" id="GO:0008270">
    <property type="term" value="F:zinc ion binding"/>
    <property type="evidence" value="ECO:0007669"/>
    <property type="project" value="UniProtKB-KW"/>
</dbReference>
<comment type="caution">
    <text evidence="8">The sequence shown here is derived from an EMBL/GenBank/DDBJ whole genome shotgun (WGS) entry which is preliminary data.</text>
</comment>
<gene>
    <name evidence="8" type="ORF">WR25_25804</name>
</gene>
<keyword evidence="4" id="KW-0862">Zinc</keyword>
<dbReference type="SUPFAM" id="SSF57903">
    <property type="entry name" value="FYVE/PHD zinc finger"/>
    <property type="match status" value="1"/>
</dbReference>
<dbReference type="PROSITE" id="PS50188">
    <property type="entry name" value="B302_SPRY"/>
    <property type="match status" value="1"/>
</dbReference>
<dbReference type="CDD" id="cd12872">
    <property type="entry name" value="SPRY_Ash2"/>
    <property type="match status" value="1"/>
</dbReference>
<feature type="compositionally biased region" description="Polar residues" evidence="6">
    <location>
        <begin position="202"/>
        <end position="213"/>
    </location>
</feature>
<protein>
    <recommendedName>
        <fullName evidence="7">B30.2/SPRY domain-containing protein</fullName>
    </recommendedName>
</protein>
<dbReference type="SUPFAM" id="SSF49899">
    <property type="entry name" value="Concanavalin A-like lectins/glucanases"/>
    <property type="match status" value="1"/>
</dbReference>
<dbReference type="InterPro" id="IPR019786">
    <property type="entry name" value="Zinc_finger_PHD-type_CS"/>
</dbReference>
<evidence type="ECO:0000256" key="6">
    <source>
        <dbReference type="SAM" id="MobiDB-lite"/>
    </source>
</evidence>
<dbReference type="Pfam" id="PF21257">
    <property type="entry name" value="PHD_ash2p_like"/>
    <property type="match status" value="1"/>
</dbReference>
<keyword evidence="5" id="KW-0539">Nucleus</keyword>
<dbReference type="Pfam" id="PF21198">
    <property type="entry name" value="ASH2L-like_WH"/>
    <property type="match status" value="1"/>
</dbReference>
<evidence type="ECO:0000256" key="3">
    <source>
        <dbReference type="ARBA" id="ARBA00022771"/>
    </source>
</evidence>
<reference evidence="8 9" key="1">
    <citation type="journal article" date="2017" name="Curr. Biol.">
        <title>Genome architecture and evolution of a unichromosomal asexual nematode.</title>
        <authorList>
            <person name="Fradin H."/>
            <person name="Zegar C."/>
            <person name="Gutwein M."/>
            <person name="Lucas J."/>
            <person name="Kovtun M."/>
            <person name="Corcoran D."/>
            <person name="Baugh L.R."/>
            <person name="Kiontke K."/>
            <person name="Gunsalus K."/>
            <person name="Fitch D.H."/>
            <person name="Piano F."/>
        </authorList>
    </citation>
    <scope>NUCLEOTIDE SEQUENCE [LARGE SCALE GENOMIC DNA]</scope>
    <source>
        <strain evidence="8">PF1309</strain>
    </source>
</reference>
<dbReference type="InterPro" id="IPR001870">
    <property type="entry name" value="B30.2/SPRY"/>
</dbReference>
<keyword evidence="3" id="KW-0863">Zinc-finger</keyword>
<organism evidence="8 9">
    <name type="scientific">Diploscapter pachys</name>
    <dbReference type="NCBI Taxonomy" id="2018661"/>
    <lineage>
        <taxon>Eukaryota</taxon>
        <taxon>Metazoa</taxon>
        <taxon>Ecdysozoa</taxon>
        <taxon>Nematoda</taxon>
        <taxon>Chromadorea</taxon>
        <taxon>Rhabditida</taxon>
        <taxon>Rhabditina</taxon>
        <taxon>Rhabditomorpha</taxon>
        <taxon>Rhabditoidea</taxon>
        <taxon>Rhabditidae</taxon>
        <taxon>Diploscapter</taxon>
    </lineage>
</organism>
<comment type="subcellular location">
    <subcellularLocation>
        <location evidence="1">Nucleus</location>
    </subcellularLocation>
</comment>
<accession>A0A2A2LVX9</accession>
<evidence type="ECO:0000313" key="8">
    <source>
        <dbReference type="EMBL" id="PAV90369.1"/>
    </source>
</evidence>
<dbReference type="InterPro" id="IPR043136">
    <property type="entry name" value="B30.2/SPRY_sf"/>
</dbReference>
<dbReference type="PANTHER" id="PTHR10598">
    <property type="entry name" value="SET1/ASH2 HISTONE METHYLTRANSFERASE COMPLEX SUBUNIT ASH2"/>
    <property type="match status" value="1"/>
</dbReference>
<dbReference type="Pfam" id="PF00622">
    <property type="entry name" value="SPRY"/>
    <property type="match status" value="2"/>
</dbReference>
<feature type="region of interest" description="Disordered" evidence="6">
    <location>
        <begin position="202"/>
        <end position="249"/>
    </location>
</feature>
<sequence length="557" mass="63040">MNRTKGGRKATDKPASPPKIVCYCEGQRELGTLELFCAICQKWFHHRCLKDMKELYGLNFMVCYTFNCKNCSPTGAETWVAKPANFTHMCVTVLANLTAERQKESGTLGYTDNRMIYFNLQDEIIPYFDTNWEHLTNMPRRTKNTWHSTVQKTLAKESDLFKPLDSSENSFALVETNLTEIGPNSEAVKQIGKKNTEKSNLASTLVSAQQTVEKSSELTDADGPKTRGASKRRNAETGGGPSKKMKNTVDYSSARVTGQDTLVDFPFNKEGYHYFLAERDPNIQEKVTGEEEESAARIIPPYLYRLNTIAISTVTLSPNDRAFQLRLMEDQLTVTGNEGYCVARGTHGVMKGTWYYEVHFQKQPSDSHIRIGWSQRHSPVQACVGYTKFSYGWRSLKGTKFHDSYGAKYFQGGFKEGDVLGCLIHLPWNQFRPGPSQNYIQPSLKDQPLIVFKHNHFFESHEDGAESKKKLVPFKGSKIEFFRNGKSCGVAFDDIYAGAYYPAVSLFQNATLKCNFGPKFAFPPPQGALPMSERANQIHYEQTLSDIINMTERELEL</sequence>
<dbReference type="Proteomes" id="UP000218231">
    <property type="component" value="Unassembled WGS sequence"/>
</dbReference>
<evidence type="ECO:0000313" key="9">
    <source>
        <dbReference type="Proteomes" id="UP000218231"/>
    </source>
</evidence>
<dbReference type="GO" id="GO:0048188">
    <property type="term" value="C:Set1C/COMPASS complex"/>
    <property type="evidence" value="ECO:0007669"/>
    <property type="project" value="InterPro"/>
</dbReference>
<evidence type="ECO:0000256" key="5">
    <source>
        <dbReference type="ARBA" id="ARBA00023242"/>
    </source>
</evidence>
<evidence type="ECO:0000256" key="1">
    <source>
        <dbReference type="ARBA" id="ARBA00004123"/>
    </source>
</evidence>
<evidence type="ECO:0000256" key="2">
    <source>
        <dbReference type="ARBA" id="ARBA00022723"/>
    </source>
</evidence>
<dbReference type="Gene3D" id="3.90.980.20">
    <property type="match status" value="1"/>
</dbReference>
<dbReference type="InterPro" id="IPR011011">
    <property type="entry name" value="Znf_FYVE_PHD"/>
</dbReference>
<dbReference type="InterPro" id="IPR037353">
    <property type="entry name" value="ASH2"/>
</dbReference>
<dbReference type="PROSITE" id="PS01359">
    <property type="entry name" value="ZF_PHD_1"/>
    <property type="match status" value="1"/>
</dbReference>
<keyword evidence="9" id="KW-1185">Reference proteome</keyword>
<name>A0A2A2LVX9_9BILA</name>
<keyword evidence="2" id="KW-0479">Metal-binding</keyword>
<dbReference type="PANTHER" id="PTHR10598:SF0">
    <property type="entry name" value="SET1_ASH2 HISTONE METHYLTRANSFERASE COMPLEX SUBUNIT ASH2"/>
    <property type="match status" value="1"/>
</dbReference>
<dbReference type="InterPro" id="IPR013320">
    <property type="entry name" value="ConA-like_dom_sf"/>
</dbReference>
<dbReference type="InterPro" id="IPR053835">
    <property type="entry name" value="ASH2L-like_WH"/>
</dbReference>
<feature type="compositionally biased region" description="Basic and acidic residues" evidence="6">
    <location>
        <begin position="214"/>
        <end position="225"/>
    </location>
</feature>
<proteinExistence type="predicted"/>
<dbReference type="STRING" id="2018661.A0A2A2LVX9"/>
<dbReference type="OrthoDB" id="515692at2759"/>
<dbReference type="InterPro" id="IPR049455">
    <property type="entry name" value="ASH2-like_PHD"/>
</dbReference>
<dbReference type="EMBL" id="LIAE01006379">
    <property type="protein sequence ID" value="PAV90369.1"/>
    <property type="molecule type" value="Genomic_DNA"/>
</dbReference>
<evidence type="ECO:0000259" key="7">
    <source>
        <dbReference type="PROSITE" id="PS50188"/>
    </source>
</evidence>
<dbReference type="SMART" id="SM00449">
    <property type="entry name" value="SPRY"/>
    <property type="match status" value="1"/>
</dbReference>
<dbReference type="Gene3D" id="2.60.120.920">
    <property type="match status" value="1"/>
</dbReference>
<dbReference type="AlphaFoldDB" id="A0A2A2LVX9"/>
<feature type="domain" description="B30.2/SPRY" evidence="7">
    <location>
        <begin position="294"/>
        <end position="521"/>
    </location>
</feature>
<evidence type="ECO:0000256" key="4">
    <source>
        <dbReference type="ARBA" id="ARBA00022833"/>
    </source>
</evidence>
<dbReference type="InterPro" id="IPR003877">
    <property type="entry name" value="SPRY_dom"/>
</dbReference>